<dbReference type="EMBL" id="SNRW01001075">
    <property type="protein sequence ID" value="KAA6397906.1"/>
    <property type="molecule type" value="Genomic_DNA"/>
</dbReference>
<accession>A0A5J4WTM5</accession>
<dbReference type="Proteomes" id="UP000324800">
    <property type="component" value="Unassembled WGS sequence"/>
</dbReference>
<gene>
    <name evidence="2" type="ORF">EZS28_006560</name>
</gene>
<feature type="region of interest" description="Disordered" evidence="1">
    <location>
        <begin position="1"/>
        <end position="27"/>
    </location>
</feature>
<proteinExistence type="predicted"/>
<evidence type="ECO:0000313" key="3">
    <source>
        <dbReference type="Proteomes" id="UP000324800"/>
    </source>
</evidence>
<evidence type="ECO:0000313" key="2">
    <source>
        <dbReference type="EMBL" id="KAA6397906.1"/>
    </source>
</evidence>
<name>A0A5J4WTM5_9EUKA</name>
<dbReference type="AlphaFoldDB" id="A0A5J4WTM5"/>
<organism evidence="2 3">
    <name type="scientific">Streblomastix strix</name>
    <dbReference type="NCBI Taxonomy" id="222440"/>
    <lineage>
        <taxon>Eukaryota</taxon>
        <taxon>Metamonada</taxon>
        <taxon>Preaxostyla</taxon>
        <taxon>Oxymonadida</taxon>
        <taxon>Streblomastigidae</taxon>
        <taxon>Streblomastix</taxon>
    </lineage>
</organism>
<evidence type="ECO:0000256" key="1">
    <source>
        <dbReference type="SAM" id="MobiDB-lite"/>
    </source>
</evidence>
<protein>
    <submittedName>
        <fullName evidence="2">Uncharacterized protein</fullName>
    </submittedName>
</protein>
<comment type="caution">
    <text evidence="2">The sequence shown here is derived from an EMBL/GenBank/DDBJ whole genome shotgun (WGS) entry which is preliminary data.</text>
</comment>
<sequence>MVLSEEPLPKQTPFGWKAKTSTADPCPTNIRSGRRIFIFHNLTTPSIHPLANKLLFGENITDKIGSSHPQQITMHFFVHVEYNLIYPSIPLVIMNSESRENDPLNTHPMLCP</sequence>
<reference evidence="2 3" key="1">
    <citation type="submission" date="2019-03" db="EMBL/GenBank/DDBJ databases">
        <title>Single cell metagenomics reveals metabolic interactions within the superorganism composed of flagellate Streblomastix strix and complex community of Bacteroidetes bacteria on its surface.</title>
        <authorList>
            <person name="Treitli S.C."/>
            <person name="Kolisko M."/>
            <person name="Husnik F."/>
            <person name="Keeling P."/>
            <person name="Hampl V."/>
        </authorList>
    </citation>
    <scope>NUCLEOTIDE SEQUENCE [LARGE SCALE GENOMIC DNA]</scope>
    <source>
        <strain evidence="2">ST1C</strain>
    </source>
</reference>